<evidence type="ECO:0000313" key="1">
    <source>
        <dbReference type="EMBL" id="GHF26694.1"/>
    </source>
</evidence>
<gene>
    <name evidence="1" type="ORF">GCM10017786_71100</name>
</gene>
<dbReference type="Proteomes" id="UP000605897">
    <property type="component" value="Unassembled WGS sequence"/>
</dbReference>
<protein>
    <recommendedName>
        <fullName evidence="3">Leucine-rich repeat domain-containing protein</fullName>
    </recommendedName>
</protein>
<evidence type="ECO:0008006" key="3">
    <source>
        <dbReference type="Google" id="ProtNLM"/>
    </source>
</evidence>
<dbReference type="EMBL" id="BNAU01000012">
    <property type="protein sequence ID" value="GHF26694.1"/>
    <property type="molecule type" value="Genomic_DNA"/>
</dbReference>
<dbReference type="RefSeq" id="WP_191249039.1">
    <property type="nucleotide sequence ID" value="NZ_BNAU01000012.1"/>
</dbReference>
<accession>A0ABQ3JIJ2</accession>
<dbReference type="Gene3D" id="3.80.10.10">
    <property type="entry name" value="Ribonuclease Inhibitor"/>
    <property type="match status" value="1"/>
</dbReference>
<proteinExistence type="predicted"/>
<dbReference type="SUPFAM" id="SSF52058">
    <property type="entry name" value="L domain-like"/>
    <property type="match status" value="1"/>
</dbReference>
<dbReference type="InterPro" id="IPR032675">
    <property type="entry name" value="LRR_dom_sf"/>
</dbReference>
<reference evidence="2" key="1">
    <citation type="journal article" date="2019" name="Int. J. Syst. Evol. Microbiol.">
        <title>The Global Catalogue of Microorganisms (GCM) 10K type strain sequencing project: providing services to taxonomists for standard genome sequencing and annotation.</title>
        <authorList>
            <consortium name="The Broad Institute Genomics Platform"/>
            <consortium name="The Broad Institute Genome Sequencing Center for Infectious Disease"/>
            <person name="Wu L."/>
            <person name="Ma J."/>
        </authorList>
    </citation>
    <scope>NUCLEOTIDE SEQUENCE [LARGE SCALE GENOMIC DNA]</scope>
    <source>
        <strain evidence="2">CGMCC 4.7677</strain>
    </source>
</reference>
<name>A0ABQ3JIJ2_9PSEU</name>
<evidence type="ECO:0000313" key="2">
    <source>
        <dbReference type="Proteomes" id="UP000605897"/>
    </source>
</evidence>
<sequence>MRPATVKLRPDTDPATIEPRLAGSGAERLLIDAPLPAPVLAAAAEAIAAHPGVALHLLGEADPAQLRHFRHVRELALDLPHATAFDVLAEFTELRDLRLGRTDSTKPSLAFLGGLTNLRTLSLDGHGRDFEAIAGASSLRHLALRSPRMKTLEPLRGHPALETFAMDFGGIRDLTPLAGIPTLRGLALFQIRGLENLGALADCVNLEAVSLGALKHVPGLQPLAGHPALRFLILELLRGLDTLAPLATCERLEQLALFDSRPADRRLDFLVAAPSLRHALIGDPYPPDQVDALRERLRTLHYRGENLRGDGSALRVHWRTPVTDLL</sequence>
<organism evidence="1 2">
    <name type="scientific">Amycolatopsis deserti</name>
    <dbReference type="NCBI Taxonomy" id="185696"/>
    <lineage>
        <taxon>Bacteria</taxon>
        <taxon>Bacillati</taxon>
        <taxon>Actinomycetota</taxon>
        <taxon>Actinomycetes</taxon>
        <taxon>Pseudonocardiales</taxon>
        <taxon>Pseudonocardiaceae</taxon>
        <taxon>Amycolatopsis</taxon>
    </lineage>
</organism>
<keyword evidence="2" id="KW-1185">Reference proteome</keyword>
<comment type="caution">
    <text evidence="1">The sequence shown here is derived from an EMBL/GenBank/DDBJ whole genome shotgun (WGS) entry which is preliminary data.</text>
</comment>